<dbReference type="Gene3D" id="1.10.287.80">
    <property type="entry name" value="ATP synthase, gamma subunit, helix hairpin domain"/>
    <property type="match status" value="1"/>
</dbReference>
<keyword evidence="9 10" id="KW-0066">ATP synthesis</keyword>
<gene>
    <name evidence="10 13" type="primary">atpG</name>
    <name evidence="13" type="ORF">IAA17_10650</name>
</gene>
<dbReference type="GO" id="GO:0005524">
    <property type="term" value="F:ATP binding"/>
    <property type="evidence" value="ECO:0007669"/>
    <property type="project" value="UniProtKB-UniRule"/>
</dbReference>
<evidence type="ECO:0000256" key="2">
    <source>
        <dbReference type="ARBA" id="ARBA00004170"/>
    </source>
</evidence>
<evidence type="ECO:0000256" key="1">
    <source>
        <dbReference type="ARBA" id="ARBA00003456"/>
    </source>
</evidence>
<evidence type="ECO:0000256" key="6">
    <source>
        <dbReference type="ARBA" id="ARBA00023065"/>
    </source>
</evidence>
<dbReference type="InterPro" id="IPR000131">
    <property type="entry name" value="ATP_synth_F1_gsu"/>
</dbReference>
<evidence type="ECO:0000256" key="8">
    <source>
        <dbReference type="ARBA" id="ARBA00023196"/>
    </source>
</evidence>
<keyword evidence="7 10" id="KW-0472">Membrane</keyword>
<evidence type="ECO:0000256" key="10">
    <source>
        <dbReference type="HAMAP-Rule" id="MF_00815"/>
    </source>
</evidence>
<comment type="function">
    <text evidence="1 10">Produces ATP from ADP in the presence of a proton gradient across the membrane. The gamma chain is believed to be important in regulating ATPase activity and the flow of protons through the CF(0) complex.</text>
</comment>
<proteinExistence type="inferred from homology"/>
<keyword evidence="8 10" id="KW-0139">CF(1)</keyword>
<dbReference type="HAMAP" id="MF_00815">
    <property type="entry name" value="ATP_synth_gamma_bact"/>
    <property type="match status" value="1"/>
</dbReference>
<feature type="coiled-coil region" evidence="11">
    <location>
        <begin position="274"/>
        <end position="301"/>
    </location>
</feature>
<sequence>MASVREIKRRRDGIRSTEQITRAMGLIATAKLMKARERREAFQPYFNALYEMVSSVLASDGEGGSIRGYGEQSIFRDKETSEEEGAAGPVRAVVAFSSNRGLAGGYNHGIVRMIAGDKRFPAKTTVIYAVGNRGREELSAMGYPVRRSYPEAAEAPEFEYAWKLAKKLLADVMAGEIGEIYLAYTAFQSALSQQPALVRVLPPESGREAGWGVPGSSRETGQKEPESDQNRKPAYMEYEPDRDQVMERLIPWYLSGMIYGALLEAAASENGARMTAMESASENAEKLMEELDLQYNRARQDSITRELTEIAAGNSGTLQEEEG</sequence>
<feature type="region of interest" description="Disordered" evidence="12">
    <location>
        <begin position="206"/>
        <end position="234"/>
    </location>
</feature>
<evidence type="ECO:0000256" key="4">
    <source>
        <dbReference type="ARBA" id="ARBA00022448"/>
    </source>
</evidence>
<dbReference type="PRINTS" id="PR00126">
    <property type="entry name" value="ATPASEGAMMA"/>
</dbReference>
<protein>
    <recommendedName>
        <fullName evidence="10">ATP synthase gamma chain</fullName>
    </recommendedName>
    <alternativeName>
        <fullName evidence="10">ATP synthase F1 sector gamma subunit</fullName>
    </alternativeName>
    <alternativeName>
        <fullName evidence="10">F-ATPase gamma subunit</fullName>
    </alternativeName>
</protein>
<evidence type="ECO:0000313" key="13">
    <source>
        <dbReference type="EMBL" id="HIZ80234.1"/>
    </source>
</evidence>
<dbReference type="Gene3D" id="3.40.1380.10">
    <property type="match status" value="1"/>
</dbReference>
<reference evidence="13" key="1">
    <citation type="journal article" date="2021" name="PeerJ">
        <title>Extensive microbial diversity within the chicken gut microbiome revealed by metagenomics and culture.</title>
        <authorList>
            <person name="Gilroy R."/>
            <person name="Ravi A."/>
            <person name="Getino M."/>
            <person name="Pursley I."/>
            <person name="Horton D.L."/>
            <person name="Alikhan N.F."/>
            <person name="Baker D."/>
            <person name="Gharbi K."/>
            <person name="Hall N."/>
            <person name="Watson M."/>
            <person name="Adriaenssens E.M."/>
            <person name="Foster-Nyarko E."/>
            <person name="Jarju S."/>
            <person name="Secka A."/>
            <person name="Antonio M."/>
            <person name="Oren A."/>
            <person name="Chaudhuri R.R."/>
            <person name="La Ragione R."/>
            <person name="Hildebrand F."/>
            <person name="Pallen M.J."/>
        </authorList>
    </citation>
    <scope>NUCLEOTIDE SEQUENCE</scope>
    <source>
        <strain evidence="13">ChiBcec1-1093</strain>
    </source>
</reference>
<accession>A0A9D2GID2</accession>
<keyword evidence="10" id="KW-1003">Cell membrane</keyword>
<dbReference type="GO" id="GO:0042777">
    <property type="term" value="P:proton motive force-driven plasma membrane ATP synthesis"/>
    <property type="evidence" value="ECO:0007669"/>
    <property type="project" value="UniProtKB-UniRule"/>
</dbReference>
<organism evidence="13 14">
    <name type="scientific">Candidatus Lachnoclostridium stercorigallinarum</name>
    <dbReference type="NCBI Taxonomy" id="2838634"/>
    <lineage>
        <taxon>Bacteria</taxon>
        <taxon>Bacillati</taxon>
        <taxon>Bacillota</taxon>
        <taxon>Clostridia</taxon>
        <taxon>Lachnospirales</taxon>
        <taxon>Lachnospiraceae</taxon>
    </lineage>
</organism>
<evidence type="ECO:0000256" key="5">
    <source>
        <dbReference type="ARBA" id="ARBA00022781"/>
    </source>
</evidence>
<dbReference type="Proteomes" id="UP000824101">
    <property type="component" value="Unassembled WGS sequence"/>
</dbReference>
<dbReference type="SUPFAM" id="SSF52943">
    <property type="entry name" value="ATP synthase (F1-ATPase), gamma subunit"/>
    <property type="match status" value="1"/>
</dbReference>
<evidence type="ECO:0000313" key="14">
    <source>
        <dbReference type="Proteomes" id="UP000824101"/>
    </source>
</evidence>
<dbReference type="AlphaFoldDB" id="A0A9D2GID2"/>
<dbReference type="PANTHER" id="PTHR11693:SF22">
    <property type="entry name" value="ATP SYNTHASE SUBUNIT GAMMA, MITOCHONDRIAL"/>
    <property type="match status" value="1"/>
</dbReference>
<comment type="subcellular location">
    <subcellularLocation>
        <location evidence="10">Cell membrane</location>
        <topology evidence="10">Peripheral membrane protein</topology>
    </subcellularLocation>
    <subcellularLocation>
        <location evidence="2">Membrane</location>
        <topology evidence="2">Peripheral membrane protein</topology>
    </subcellularLocation>
</comment>
<comment type="similarity">
    <text evidence="3 10">Belongs to the ATPase gamma chain family.</text>
</comment>
<evidence type="ECO:0000256" key="11">
    <source>
        <dbReference type="SAM" id="Coils"/>
    </source>
</evidence>
<feature type="compositionally biased region" description="Basic and acidic residues" evidence="12">
    <location>
        <begin position="220"/>
        <end position="231"/>
    </location>
</feature>
<dbReference type="GO" id="GO:0045259">
    <property type="term" value="C:proton-transporting ATP synthase complex"/>
    <property type="evidence" value="ECO:0007669"/>
    <property type="project" value="UniProtKB-KW"/>
</dbReference>
<keyword evidence="5 10" id="KW-0375">Hydrogen ion transport</keyword>
<dbReference type="Pfam" id="PF00231">
    <property type="entry name" value="ATP-synt"/>
    <property type="match status" value="1"/>
</dbReference>
<dbReference type="GO" id="GO:0046933">
    <property type="term" value="F:proton-transporting ATP synthase activity, rotational mechanism"/>
    <property type="evidence" value="ECO:0007669"/>
    <property type="project" value="UniProtKB-UniRule"/>
</dbReference>
<comment type="subunit">
    <text evidence="10">F-type ATPases have 2 components, CF(1) - the catalytic core - and CF(0) - the membrane proton channel. CF(1) has five subunits: alpha(3), beta(3), gamma(1), delta(1), epsilon(1). CF(0) has three main subunits: a, b and c.</text>
</comment>
<dbReference type="PANTHER" id="PTHR11693">
    <property type="entry name" value="ATP SYNTHASE GAMMA CHAIN"/>
    <property type="match status" value="1"/>
</dbReference>
<keyword evidence="4 10" id="KW-0813">Transport</keyword>
<keyword evidence="6 10" id="KW-0406">Ion transport</keyword>
<keyword evidence="11" id="KW-0175">Coiled coil</keyword>
<evidence type="ECO:0000256" key="7">
    <source>
        <dbReference type="ARBA" id="ARBA00023136"/>
    </source>
</evidence>
<dbReference type="EMBL" id="DXBC01000169">
    <property type="protein sequence ID" value="HIZ80234.1"/>
    <property type="molecule type" value="Genomic_DNA"/>
</dbReference>
<dbReference type="CDD" id="cd12151">
    <property type="entry name" value="F1-ATPase_gamma"/>
    <property type="match status" value="1"/>
</dbReference>
<evidence type="ECO:0000256" key="12">
    <source>
        <dbReference type="SAM" id="MobiDB-lite"/>
    </source>
</evidence>
<evidence type="ECO:0000256" key="3">
    <source>
        <dbReference type="ARBA" id="ARBA00007681"/>
    </source>
</evidence>
<comment type="caution">
    <text evidence="13">The sequence shown here is derived from an EMBL/GenBank/DDBJ whole genome shotgun (WGS) entry which is preliminary data.</text>
</comment>
<dbReference type="InterPro" id="IPR035968">
    <property type="entry name" value="ATP_synth_F1_ATPase_gsu"/>
</dbReference>
<evidence type="ECO:0000256" key="9">
    <source>
        <dbReference type="ARBA" id="ARBA00023310"/>
    </source>
</evidence>
<name>A0A9D2GID2_9FIRM</name>
<dbReference type="NCBIfam" id="TIGR01146">
    <property type="entry name" value="ATPsyn_F1gamma"/>
    <property type="match status" value="1"/>
</dbReference>
<dbReference type="GO" id="GO:0005886">
    <property type="term" value="C:plasma membrane"/>
    <property type="evidence" value="ECO:0007669"/>
    <property type="project" value="UniProtKB-SubCell"/>
</dbReference>
<reference evidence="13" key="2">
    <citation type="submission" date="2021-04" db="EMBL/GenBank/DDBJ databases">
        <authorList>
            <person name="Gilroy R."/>
        </authorList>
    </citation>
    <scope>NUCLEOTIDE SEQUENCE</scope>
    <source>
        <strain evidence="13">ChiBcec1-1093</strain>
    </source>
</reference>